<accession>A0A517R800</accession>
<keyword evidence="2" id="KW-1185">Reference proteome</keyword>
<sequence length="487" mass="55128">MTDGKVQPTEREQLRERCEREDVIMFINSCFAATRQNEYYTDLYRTSVSIEFLHRYVLINYRLLYARTLAAGINHFNQQQIIFNLLEAGAPADTKQRTEEGALIATALRKLPANRVYALFVRLQQNRVNNRRTRAVIKSYLAWRREPEFDAIKYRNKYRAAAAHIHSRLDEELGLFLFERSSQKSFTTPLLNQYRQAQYSAAAIYELPFTVAESLAQKHQIPRDVFLKKIEPKMTAAEKLRLQSTAARTKGVEIEFDLSRAGLTKLALYILSLKQSQRAARADELQAALKAAADKALTRAPLSLGRVATILDRSRSATGSREKRNRPLAVALAASSLLRRAATEYRAFWTPAWGENSFEFLTHAAGQTALAEPLLDALEWRPDLIVIVSDGYENDPPQLVDQVARVYRDAIGKTETPEIVHMNPVFDADHYAPHRLGATIPTVGLRDAEDIPIILGFAKFTAGTATLDELEQYLALRVNRMLNSDGT</sequence>
<dbReference type="KEGG" id="gaz:Pan241w_00700"/>
<gene>
    <name evidence="1" type="ORF">Pan241w_00700</name>
</gene>
<dbReference type="AlphaFoldDB" id="A0A517R800"/>
<dbReference type="Proteomes" id="UP000317171">
    <property type="component" value="Chromosome"/>
</dbReference>
<reference evidence="1 2" key="1">
    <citation type="submission" date="2019-02" db="EMBL/GenBank/DDBJ databases">
        <title>Deep-cultivation of Planctomycetes and their phenomic and genomic characterization uncovers novel biology.</title>
        <authorList>
            <person name="Wiegand S."/>
            <person name="Jogler M."/>
            <person name="Boedeker C."/>
            <person name="Pinto D."/>
            <person name="Vollmers J."/>
            <person name="Rivas-Marin E."/>
            <person name="Kohn T."/>
            <person name="Peeters S.H."/>
            <person name="Heuer A."/>
            <person name="Rast P."/>
            <person name="Oberbeckmann S."/>
            <person name="Bunk B."/>
            <person name="Jeske O."/>
            <person name="Meyerdierks A."/>
            <person name="Storesund J.E."/>
            <person name="Kallscheuer N."/>
            <person name="Luecker S."/>
            <person name="Lage O.M."/>
            <person name="Pohl T."/>
            <person name="Merkel B.J."/>
            <person name="Hornburger P."/>
            <person name="Mueller R.-W."/>
            <person name="Bruemmer F."/>
            <person name="Labrenz M."/>
            <person name="Spormann A.M."/>
            <person name="Op den Camp H."/>
            <person name="Overmann J."/>
            <person name="Amann R."/>
            <person name="Jetten M.S.M."/>
            <person name="Mascher T."/>
            <person name="Medema M.H."/>
            <person name="Devos D.P."/>
            <person name="Kaster A.-K."/>
            <person name="Ovreas L."/>
            <person name="Rohde M."/>
            <person name="Galperin M.Y."/>
            <person name="Jogler C."/>
        </authorList>
    </citation>
    <scope>NUCLEOTIDE SEQUENCE [LARGE SCALE GENOMIC DNA]</scope>
    <source>
        <strain evidence="1 2">Pan241w</strain>
    </source>
</reference>
<evidence type="ECO:0008006" key="3">
    <source>
        <dbReference type="Google" id="ProtNLM"/>
    </source>
</evidence>
<dbReference type="RefSeq" id="WP_198000233.1">
    <property type="nucleotide sequence ID" value="NZ_CP036269.1"/>
</dbReference>
<proteinExistence type="predicted"/>
<evidence type="ECO:0000313" key="1">
    <source>
        <dbReference type="EMBL" id="QDT40017.1"/>
    </source>
</evidence>
<protein>
    <recommendedName>
        <fullName evidence="3">TROVE domain protein</fullName>
    </recommendedName>
</protein>
<organism evidence="1 2">
    <name type="scientific">Gimesia alba</name>
    <dbReference type="NCBI Taxonomy" id="2527973"/>
    <lineage>
        <taxon>Bacteria</taxon>
        <taxon>Pseudomonadati</taxon>
        <taxon>Planctomycetota</taxon>
        <taxon>Planctomycetia</taxon>
        <taxon>Planctomycetales</taxon>
        <taxon>Planctomycetaceae</taxon>
        <taxon>Gimesia</taxon>
    </lineage>
</organism>
<evidence type="ECO:0000313" key="2">
    <source>
        <dbReference type="Proteomes" id="UP000317171"/>
    </source>
</evidence>
<name>A0A517R800_9PLAN</name>
<dbReference type="EMBL" id="CP036269">
    <property type="protein sequence ID" value="QDT40017.1"/>
    <property type="molecule type" value="Genomic_DNA"/>
</dbReference>